<dbReference type="RefSeq" id="WP_184793802.1">
    <property type="nucleotide sequence ID" value="NZ_JACHMY010000001.1"/>
</dbReference>
<feature type="chain" id="PRO_5031348386" evidence="1">
    <location>
        <begin position="23"/>
        <end position="127"/>
    </location>
</feature>
<keyword evidence="3" id="KW-1185">Reference proteome</keyword>
<dbReference type="EMBL" id="JACHMY010000001">
    <property type="protein sequence ID" value="MBB5833975.1"/>
    <property type="molecule type" value="Genomic_DNA"/>
</dbReference>
<evidence type="ECO:0000313" key="2">
    <source>
        <dbReference type="EMBL" id="MBB5833975.1"/>
    </source>
</evidence>
<dbReference type="AlphaFoldDB" id="A0A7W9J251"/>
<evidence type="ECO:0000256" key="1">
    <source>
        <dbReference type="SAM" id="SignalP"/>
    </source>
</evidence>
<name>A0A7W9J251_9ACTN</name>
<keyword evidence="1" id="KW-0732">Signal</keyword>
<evidence type="ECO:0000313" key="3">
    <source>
        <dbReference type="Proteomes" id="UP000549971"/>
    </source>
</evidence>
<protein>
    <submittedName>
        <fullName evidence="2">Uncharacterized protein</fullName>
    </submittedName>
</protein>
<feature type="signal peptide" evidence="1">
    <location>
        <begin position="1"/>
        <end position="22"/>
    </location>
</feature>
<sequence length="127" mass="13460">MRVLAILALGTTLLAAPLTAQAAPGTPADAAPQAVAAAWPSCVKVVRTKLNNDGWNDYKWVVDVTNKCSSGISYNVTRNGSSDYGYRDVAAGKSGSTYTGKLSFGHDASKPDGVKMYYKGTKYTKTF</sequence>
<reference evidence="2 3" key="1">
    <citation type="submission" date="2020-08" db="EMBL/GenBank/DDBJ databases">
        <title>Sequencing the genomes of 1000 actinobacteria strains.</title>
        <authorList>
            <person name="Klenk H.-P."/>
        </authorList>
    </citation>
    <scope>NUCLEOTIDE SEQUENCE [LARGE SCALE GENOMIC DNA]</scope>
    <source>
        <strain evidence="2 3">DSM 28967</strain>
    </source>
</reference>
<organism evidence="2 3">
    <name type="scientific">Kribbella italica</name>
    <dbReference type="NCBI Taxonomy" id="1540520"/>
    <lineage>
        <taxon>Bacteria</taxon>
        <taxon>Bacillati</taxon>
        <taxon>Actinomycetota</taxon>
        <taxon>Actinomycetes</taxon>
        <taxon>Propionibacteriales</taxon>
        <taxon>Kribbellaceae</taxon>
        <taxon>Kribbella</taxon>
    </lineage>
</organism>
<gene>
    <name evidence="2" type="ORF">HDA39_000709</name>
</gene>
<dbReference type="Proteomes" id="UP000549971">
    <property type="component" value="Unassembled WGS sequence"/>
</dbReference>
<accession>A0A7W9J251</accession>
<proteinExistence type="predicted"/>
<comment type="caution">
    <text evidence="2">The sequence shown here is derived from an EMBL/GenBank/DDBJ whole genome shotgun (WGS) entry which is preliminary data.</text>
</comment>